<name>A0A1I2G4F2_9ACTN</name>
<keyword evidence="2" id="KW-1185">Reference proteome</keyword>
<protein>
    <submittedName>
        <fullName evidence="1">Uncharacterized protein</fullName>
    </submittedName>
</protein>
<dbReference type="AlphaFoldDB" id="A0A1I2G4F2"/>
<organism evidence="1 2">
    <name type="scientific">Blastococcus tunisiensis</name>
    <dbReference type="NCBI Taxonomy" id="1798228"/>
    <lineage>
        <taxon>Bacteria</taxon>
        <taxon>Bacillati</taxon>
        <taxon>Actinomycetota</taxon>
        <taxon>Actinomycetes</taxon>
        <taxon>Geodermatophilales</taxon>
        <taxon>Geodermatophilaceae</taxon>
        <taxon>Blastococcus</taxon>
    </lineage>
</organism>
<gene>
    <name evidence="1" type="ORF">SAMN05216574_1099</name>
</gene>
<reference evidence="2" key="1">
    <citation type="submission" date="2016-10" db="EMBL/GenBank/DDBJ databases">
        <authorList>
            <person name="Varghese N."/>
            <person name="Submissions S."/>
        </authorList>
    </citation>
    <scope>NUCLEOTIDE SEQUENCE [LARGE SCALE GENOMIC DNA]</scope>
    <source>
        <strain evidence="2">DSM 46838</strain>
    </source>
</reference>
<dbReference type="Proteomes" id="UP000198589">
    <property type="component" value="Unassembled WGS sequence"/>
</dbReference>
<proteinExistence type="predicted"/>
<dbReference type="EMBL" id="FOND01000009">
    <property type="protein sequence ID" value="SFF11646.1"/>
    <property type="molecule type" value="Genomic_DNA"/>
</dbReference>
<accession>A0A1I2G4F2</accession>
<evidence type="ECO:0000313" key="2">
    <source>
        <dbReference type="Proteomes" id="UP000198589"/>
    </source>
</evidence>
<evidence type="ECO:0000313" key="1">
    <source>
        <dbReference type="EMBL" id="SFF11646.1"/>
    </source>
</evidence>
<sequence>MRVITPRFAMCLGDPDFQWLRIVPHPDDPYASTRFAAFELIPGHAATEAEVLVLSGAVPGVTEQPGPWVVGPASR</sequence>